<dbReference type="SMART" id="SM00839">
    <property type="entry name" value="ELFV_dehydrog"/>
    <property type="match status" value="1"/>
</dbReference>
<name>X1NX71_9ZZZZ</name>
<keyword evidence="1" id="KW-0560">Oxidoreductase</keyword>
<reference evidence="3" key="1">
    <citation type="journal article" date="2014" name="Front. Microbiol.">
        <title>High frequency of phylogenetically diverse reductive dehalogenase-homologous genes in deep subseafloor sedimentary metagenomes.</title>
        <authorList>
            <person name="Kawai M."/>
            <person name="Futagami T."/>
            <person name="Toyoda A."/>
            <person name="Takaki Y."/>
            <person name="Nishi S."/>
            <person name="Hori S."/>
            <person name="Arai W."/>
            <person name="Tsubouchi T."/>
            <person name="Morono Y."/>
            <person name="Uchiyama I."/>
            <person name="Ito T."/>
            <person name="Fujiyama A."/>
            <person name="Inagaki F."/>
            <person name="Takami H."/>
        </authorList>
    </citation>
    <scope>NUCLEOTIDE SEQUENCE</scope>
    <source>
        <strain evidence="3">Expedition CK06-06</strain>
    </source>
</reference>
<evidence type="ECO:0000259" key="2">
    <source>
        <dbReference type="SMART" id="SM00839"/>
    </source>
</evidence>
<evidence type="ECO:0000313" key="3">
    <source>
        <dbReference type="EMBL" id="GAI31380.1"/>
    </source>
</evidence>
<dbReference type="EMBL" id="BARV01016857">
    <property type="protein sequence ID" value="GAI31380.1"/>
    <property type="molecule type" value="Genomic_DNA"/>
</dbReference>
<proteinExistence type="predicted"/>
<sequence>GNGGLTNYPDLKESKTLLETDCDILIPAALENQITVENADRVKSKYIVEGANGPITPDAEGILLKKKITIVPDILANAGGVTVSYYEWVQNNFNEHWELDKVNNKLEKKLKEAYRTVVAMAEKYGTDLRTGAYILAIDRLVKGR</sequence>
<dbReference type="SUPFAM" id="SSF51735">
    <property type="entry name" value="NAD(P)-binding Rossmann-fold domains"/>
    <property type="match status" value="1"/>
</dbReference>
<feature type="non-terminal residue" evidence="3">
    <location>
        <position position="1"/>
    </location>
</feature>
<dbReference type="Pfam" id="PF00208">
    <property type="entry name" value="ELFV_dehydrog"/>
    <property type="match status" value="1"/>
</dbReference>
<dbReference type="Gene3D" id="3.40.50.720">
    <property type="entry name" value="NAD(P)-binding Rossmann-like Domain"/>
    <property type="match status" value="1"/>
</dbReference>
<dbReference type="AlphaFoldDB" id="X1NX71"/>
<feature type="domain" description="Glutamate/phenylalanine/leucine/valine/L-tryptophan dehydrogenase C-terminal" evidence="2">
    <location>
        <begin position="1"/>
        <end position="144"/>
    </location>
</feature>
<comment type="caution">
    <text evidence="3">The sequence shown here is derived from an EMBL/GenBank/DDBJ whole genome shotgun (WGS) entry which is preliminary data.</text>
</comment>
<protein>
    <recommendedName>
        <fullName evidence="2">Glutamate/phenylalanine/leucine/valine/L-tryptophan dehydrogenase C-terminal domain-containing protein</fullName>
    </recommendedName>
</protein>
<dbReference type="InterPro" id="IPR006096">
    <property type="entry name" value="Glu/Leu/Phe/Val/Trp_DH_C"/>
</dbReference>
<dbReference type="InterPro" id="IPR036291">
    <property type="entry name" value="NAD(P)-bd_dom_sf"/>
</dbReference>
<dbReference type="PANTHER" id="PTHR11606">
    <property type="entry name" value="GLUTAMATE DEHYDROGENASE"/>
    <property type="match status" value="1"/>
</dbReference>
<accession>X1NX71</accession>
<dbReference type="GO" id="GO:0004352">
    <property type="term" value="F:glutamate dehydrogenase (NAD+) activity"/>
    <property type="evidence" value="ECO:0007669"/>
    <property type="project" value="TreeGrafter"/>
</dbReference>
<gene>
    <name evidence="3" type="ORF">S06H3_28834</name>
</gene>
<organism evidence="3">
    <name type="scientific">marine sediment metagenome</name>
    <dbReference type="NCBI Taxonomy" id="412755"/>
    <lineage>
        <taxon>unclassified sequences</taxon>
        <taxon>metagenomes</taxon>
        <taxon>ecological metagenomes</taxon>
    </lineage>
</organism>
<evidence type="ECO:0000256" key="1">
    <source>
        <dbReference type="ARBA" id="ARBA00023002"/>
    </source>
</evidence>
<dbReference type="GO" id="GO:0006538">
    <property type="term" value="P:L-glutamate catabolic process"/>
    <property type="evidence" value="ECO:0007669"/>
    <property type="project" value="TreeGrafter"/>
</dbReference>
<dbReference type="PANTHER" id="PTHR11606:SF13">
    <property type="entry name" value="GLUTAMATE DEHYDROGENASE 1, MITOCHONDRIAL"/>
    <property type="match status" value="1"/>
</dbReference>